<protein>
    <submittedName>
        <fullName evidence="1">Tyrosine-type recombinase/integrase</fullName>
    </submittedName>
</protein>
<name>A0ACB5QSG9_9BURK</name>
<proteinExistence type="predicted"/>
<evidence type="ECO:0000313" key="2">
    <source>
        <dbReference type="Proteomes" id="UP001055013"/>
    </source>
</evidence>
<reference evidence="1" key="1">
    <citation type="submission" date="2021-09" db="EMBL/GenBank/DDBJ databases">
        <title>Isolation and characterization of 3-chlorobenzoate degrading bacteria from soils in Shizuoka.</title>
        <authorList>
            <person name="Ifat A."/>
            <person name="Ogawa N."/>
            <person name="Kimbara K."/>
            <person name="Moriuchi R."/>
            <person name="Dohra H."/>
            <person name="Shintani M."/>
        </authorList>
    </citation>
    <scope>NUCLEOTIDE SEQUENCE</scope>
    <source>
        <strain evidence="1">19CS2-2</strain>
    </source>
</reference>
<dbReference type="EMBL" id="BPUR01000008">
    <property type="protein sequence ID" value="GJH18126.1"/>
    <property type="molecule type" value="Genomic_DNA"/>
</dbReference>
<comment type="caution">
    <text evidence="1">The sequence shown here is derived from an EMBL/GenBank/DDBJ whole genome shotgun (WGS) entry which is preliminary data.</text>
</comment>
<accession>A0ACB5QSG9</accession>
<sequence length="393" mass="44346">MILETSTSPEFVIGRPGVPIPRFWSTAWTILCANGLARSTVIEVLRHIDAFYLHCDERLGADSLDTAISAVDAQALIDALQSLYVQTSESPDFSRYQARGFECAKKFLLDIGALRANSAGSWAKVERAANALAPLKSKRKSRGRFIRALPAVTLADFLEVASINNSRNPFAEEELRARNWLIIKLLLLAGLRRAECLILPIDALKQDVHPSTGEIRWWLDVARADDEEEDDSRFTTPSIKTAQSVRQLPVSASLARLMLNYVENWRGDPEHSFLFNSKLDKPLSAESVNYVFRRMSAAISAEARKEFQLRSGGKTSVSPHDLRHTCAVIRLKQFLGQDITFEEAMQRMRSFFGWSYESTMPLHYAKAAFEERLANVWGDVFDEHTNLLRNLPQ</sequence>
<gene>
    <name evidence="1" type="ORF">CBA19CS22_16310</name>
</gene>
<keyword evidence="2" id="KW-1185">Reference proteome</keyword>
<dbReference type="Proteomes" id="UP001055013">
    <property type="component" value="Unassembled WGS sequence"/>
</dbReference>
<evidence type="ECO:0000313" key="1">
    <source>
        <dbReference type="EMBL" id="GJH18126.1"/>
    </source>
</evidence>
<organism evidence="1 2">
    <name type="scientific">Caballeronia novacaledonica</name>
    <dbReference type="NCBI Taxonomy" id="1544861"/>
    <lineage>
        <taxon>Bacteria</taxon>
        <taxon>Pseudomonadati</taxon>
        <taxon>Pseudomonadota</taxon>
        <taxon>Betaproteobacteria</taxon>
        <taxon>Burkholderiales</taxon>
        <taxon>Burkholderiaceae</taxon>
        <taxon>Caballeronia</taxon>
    </lineage>
</organism>